<protein>
    <submittedName>
        <fullName evidence="2">Uncharacterized protein</fullName>
    </submittedName>
</protein>
<dbReference type="VEuPathDB" id="VectorBase:ACON006579"/>
<evidence type="ECO:0000313" key="3">
    <source>
        <dbReference type="Proteomes" id="UP001105220"/>
    </source>
</evidence>
<feature type="compositionally biased region" description="Basic and acidic residues" evidence="1">
    <location>
        <begin position="434"/>
        <end position="449"/>
    </location>
</feature>
<feature type="region of interest" description="Disordered" evidence="1">
    <location>
        <begin position="156"/>
        <end position="336"/>
    </location>
</feature>
<feature type="region of interest" description="Disordered" evidence="1">
    <location>
        <begin position="561"/>
        <end position="586"/>
    </location>
</feature>
<dbReference type="AlphaFoldDB" id="A0A6E8VPZ9"/>
<feature type="compositionally biased region" description="Low complexity" evidence="1">
    <location>
        <begin position="258"/>
        <end position="289"/>
    </location>
</feature>
<feature type="compositionally biased region" description="Low complexity" evidence="1">
    <location>
        <begin position="224"/>
        <end position="237"/>
    </location>
</feature>
<dbReference type="Proteomes" id="UP001105220">
    <property type="component" value="Unplaced"/>
</dbReference>
<reference key="1">
    <citation type="journal article" date="2019" name="Genes (Basel)">
        <title>A High-Quality De novo Genome Assembly from a Single Mosquito Using PacBio Sequencing.</title>
        <authorList>
            <person name="Kingan S.B."/>
            <person name="Heaton H."/>
            <person name="Cudini J."/>
            <person name="Lambert C.C."/>
            <person name="Baybayan P."/>
            <person name="Galvin B.D."/>
            <person name="Durbin R."/>
            <person name="Korlach J."/>
            <person name="Lawniczak M.K.N."/>
        </authorList>
    </citation>
    <scope>NUCLEOTIDE SEQUENCE [LARGE SCALE GENOMIC DNA]</scope>
    <source>
        <strain>Mali-NIH</strain>
    </source>
</reference>
<accession>A0A6E8VPZ9</accession>
<feature type="region of interest" description="Disordered" evidence="1">
    <location>
        <begin position="489"/>
        <end position="545"/>
    </location>
</feature>
<dbReference type="VEuPathDB" id="VectorBase:ACON2_043212"/>
<organism evidence="2 3">
    <name type="scientific">Anopheles coluzzii</name>
    <name type="common">African malaria mosquito</name>
    <dbReference type="NCBI Taxonomy" id="1518534"/>
    <lineage>
        <taxon>Eukaryota</taxon>
        <taxon>Metazoa</taxon>
        <taxon>Ecdysozoa</taxon>
        <taxon>Arthropoda</taxon>
        <taxon>Hexapoda</taxon>
        <taxon>Insecta</taxon>
        <taxon>Pterygota</taxon>
        <taxon>Neoptera</taxon>
        <taxon>Endopterygota</taxon>
        <taxon>Diptera</taxon>
        <taxon>Nematocera</taxon>
        <taxon>Culicoidea</taxon>
        <taxon>Culicidae</taxon>
        <taxon>Anophelinae</taxon>
        <taxon>Anopheles</taxon>
    </lineage>
</organism>
<dbReference type="EnsemblMetazoa" id="ACON006579-RA">
    <property type="protein sequence ID" value="ACON006579-PA"/>
    <property type="gene ID" value="ACON006579"/>
</dbReference>
<keyword evidence="3" id="KW-1185">Reference proteome</keyword>
<reference evidence="2" key="2">
    <citation type="submission" date="2020-05" db="UniProtKB">
        <authorList>
            <consortium name="EnsemblMetazoa"/>
        </authorList>
    </citation>
    <scope>IDENTIFICATION</scope>
    <source>
        <strain evidence="2">Ngousso</strain>
    </source>
</reference>
<evidence type="ECO:0000313" key="2">
    <source>
        <dbReference type="EnsemblMetazoa" id="ACON006579-PA"/>
    </source>
</evidence>
<evidence type="ECO:0000256" key="1">
    <source>
        <dbReference type="SAM" id="MobiDB-lite"/>
    </source>
</evidence>
<feature type="compositionally biased region" description="Low complexity" evidence="1">
    <location>
        <begin position="299"/>
        <end position="309"/>
    </location>
</feature>
<dbReference type="VEuPathDB" id="VectorBase:ACMO_002424"/>
<name>A0A6E8VPZ9_ANOCL</name>
<feature type="region of interest" description="Disordered" evidence="1">
    <location>
        <begin position="407"/>
        <end position="462"/>
    </location>
</feature>
<feature type="compositionally biased region" description="Low complexity" evidence="1">
    <location>
        <begin position="510"/>
        <end position="544"/>
    </location>
</feature>
<feature type="compositionally biased region" description="Low complexity" evidence="1">
    <location>
        <begin position="324"/>
        <end position="336"/>
    </location>
</feature>
<sequence length="634" mass="67465">MDCCSSTTTASYADYRQHAMNGNFCYPYAPSMLRSASPYPLAGGGGGGGGARYGTSYRSSPLPGGGGYHGAASPHAPYDGYDKYYGGGYGHHGPSGYGSGYYGNYHPSAYRDYGPGHYNGHYYHQSQSPYARAGGGAASPMYGGYLYPSAAGRHYGATSSLQQQQQQHHPFGGSRDPYPYHGQREHQQQQQYSSFANYPHLPPYRNGTHPDHPAGGKSHHHHPQQQQQQQQQFPAHQSFPGSHNERGMTTGGGGGGSSSSNSHTSNGGSSVVGDGPPSNTTTNTASSGYGSPGTDYTLPGSSYSSGDSPPHQHPPAGGDERESSATSRTPTATPTPAAALALGAATGMYTRALANNRESGLPTQPHTAAVCEFEREGSHFAAATKCYHTASTLFVRVFSPALRDETNELEGAPAASPSRTAGPTRRTKKQTSKQSKETKSTSAESREKQTNNSATTVTPPVEIKHVTPLPGFQQAFGSTEIGKFSEVFFNSSPTSANHSPPTPPAHHHPLQLQQEQHHQSGQHQQQQQQQGQQQSGVAHQSQHGTTTMQQLVMESLNAYESDVDTLSPQPWEAHGAAPPVDAYDSTPGTSGYGLPISASHFHPSYYESSSYSDHAVDSPLGNYFSEMTCNEFVN</sequence>
<proteinExistence type="predicted"/>